<feature type="compositionally biased region" description="Basic and acidic residues" evidence="1">
    <location>
        <begin position="593"/>
        <end position="607"/>
    </location>
</feature>
<organism evidence="2 3">
    <name type="scientific">Circinella minor</name>
    <dbReference type="NCBI Taxonomy" id="1195481"/>
    <lineage>
        <taxon>Eukaryota</taxon>
        <taxon>Fungi</taxon>
        <taxon>Fungi incertae sedis</taxon>
        <taxon>Mucoromycota</taxon>
        <taxon>Mucoromycotina</taxon>
        <taxon>Mucoromycetes</taxon>
        <taxon>Mucorales</taxon>
        <taxon>Lichtheimiaceae</taxon>
        <taxon>Circinella</taxon>
    </lineage>
</organism>
<evidence type="ECO:0000256" key="1">
    <source>
        <dbReference type="SAM" id="MobiDB-lite"/>
    </source>
</evidence>
<dbReference type="OrthoDB" id="2206047at2759"/>
<evidence type="ECO:0000313" key="2">
    <source>
        <dbReference type="EMBL" id="KAG2211113.1"/>
    </source>
</evidence>
<comment type="caution">
    <text evidence="2">The sequence shown here is derived from an EMBL/GenBank/DDBJ whole genome shotgun (WGS) entry which is preliminary data.</text>
</comment>
<feature type="compositionally biased region" description="Polar residues" evidence="1">
    <location>
        <begin position="145"/>
        <end position="160"/>
    </location>
</feature>
<gene>
    <name evidence="2" type="ORF">INT45_009765</name>
</gene>
<name>A0A8H7RID6_9FUNG</name>
<dbReference type="AlphaFoldDB" id="A0A8H7RID6"/>
<feature type="region of interest" description="Disordered" evidence="1">
    <location>
        <begin position="140"/>
        <end position="174"/>
    </location>
</feature>
<dbReference type="EMBL" id="JAEPRB010000850">
    <property type="protein sequence ID" value="KAG2211113.1"/>
    <property type="molecule type" value="Genomic_DNA"/>
</dbReference>
<sequence length="634" mass="72694">MSRKPIPHGLNLEGFLTEKQCKQLKIPATFVNFNYQKWCSIEDLVEVSQKNDSSVSAASARNEIQRTFQKIYDGNPASPSMQAYCASCKSFLQNNKALFNRKYEKAHLIKKAKEIGYDNVLKETIIGLGKRSRELDVQLKKNDNSEASSSKKVKSTQQEPDLSEDEQEQLPLSDMNEREAYEKIVLTLYKSAKDIVLKRQNAKNMSIYEYKIMTSGFSGILDLVDKSNESGQAQFFTREFFEKWSNHLFNKHQIKINNKEGDHQQSFITWRVVAGLCKRDNSGDAAIRYIAEMKQKKQLSKFNRKILSLFEHIVETVEDQNYLFDNNSPIDKTELDYLNRIWTKVFDYFLTASGLRHSIRLLTVDYSGESVSRHTSITKKNMYPDKKNTVSFKIDCRFVYDYNGQEYDLGVGELSKQNPGDDKLFGDEGKLIREGKEVVDGLASTLCGRSSDQEFKGWLLQLNGHNGELITIHMISPGLYVSIPQRSLTIPSSLTTLIDFEQTLDSLFLLKDGLEANAHLVHESIMDISNRRTSTSERMGREQETSSHCTKVSWIRPTYFTPPGDLLQMIDPELFTYELFPELPTTSENNEQGAKDNDQDEATRSADENGWIRLTTGKWHNVYSKDTVAYDPYE</sequence>
<reference evidence="2 3" key="1">
    <citation type="submission" date="2020-12" db="EMBL/GenBank/DDBJ databases">
        <title>Metabolic potential, ecology and presence of endohyphal bacteria is reflected in genomic diversity of Mucoromycotina.</title>
        <authorList>
            <person name="Muszewska A."/>
            <person name="Okrasinska A."/>
            <person name="Steczkiewicz K."/>
            <person name="Drgas O."/>
            <person name="Orlowska M."/>
            <person name="Perlinska-Lenart U."/>
            <person name="Aleksandrzak-Piekarczyk T."/>
            <person name="Szatraj K."/>
            <person name="Zielenkiewicz U."/>
            <person name="Pilsyk S."/>
            <person name="Malc E."/>
            <person name="Mieczkowski P."/>
            <person name="Kruszewska J.S."/>
            <person name="Biernat P."/>
            <person name="Pawlowska J."/>
        </authorList>
    </citation>
    <scope>NUCLEOTIDE SEQUENCE [LARGE SCALE GENOMIC DNA]</scope>
    <source>
        <strain evidence="2 3">CBS 142.35</strain>
    </source>
</reference>
<dbReference type="Proteomes" id="UP000646827">
    <property type="component" value="Unassembled WGS sequence"/>
</dbReference>
<feature type="region of interest" description="Disordered" evidence="1">
    <location>
        <begin position="583"/>
        <end position="609"/>
    </location>
</feature>
<accession>A0A8H7RID6</accession>
<keyword evidence="3" id="KW-1185">Reference proteome</keyword>
<proteinExistence type="predicted"/>
<protein>
    <submittedName>
        <fullName evidence="2">Uncharacterized protein</fullName>
    </submittedName>
</protein>
<evidence type="ECO:0000313" key="3">
    <source>
        <dbReference type="Proteomes" id="UP000646827"/>
    </source>
</evidence>